<protein>
    <recommendedName>
        <fullName evidence="4">Lipocalin-like domain-containing protein</fullName>
    </recommendedName>
</protein>
<keyword evidence="3" id="KW-1185">Reference proteome</keyword>
<sequence>MKNITVRKISMLPLFVFLLLSLDSCKKEAAPITYKIQGLWVGTIGNPTSTAQPYALSIKANGQITFEGYAANTYHFGTGTWTLNGDSFTANVTTLYGISSNVGVQQKLEATFNSSTGILNNGKYVNTSPANDAGTFSVTKVN</sequence>
<evidence type="ECO:0000313" key="2">
    <source>
        <dbReference type="EMBL" id="QNA43524.1"/>
    </source>
</evidence>
<reference evidence="3" key="1">
    <citation type="submission" date="2020-08" db="EMBL/GenBank/DDBJ databases">
        <title>Lacibacter sp. S13-6-6 genome sequencing.</title>
        <authorList>
            <person name="Jin L."/>
        </authorList>
    </citation>
    <scope>NUCLEOTIDE SEQUENCE [LARGE SCALE GENOMIC DNA]</scope>
    <source>
        <strain evidence="3">S13-6-6</strain>
    </source>
</reference>
<dbReference type="AlphaFoldDB" id="A0A7G5XDH1"/>
<dbReference type="KEGG" id="lacs:H4075_15760"/>
<evidence type="ECO:0000313" key="3">
    <source>
        <dbReference type="Proteomes" id="UP000515344"/>
    </source>
</evidence>
<gene>
    <name evidence="2" type="ORF">H4075_15760</name>
</gene>
<dbReference type="Proteomes" id="UP000515344">
    <property type="component" value="Chromosome"/>
</dbReference>
<feature type="chain" id="PRO_5028913341" description="Lipocalin-like domain-containing protein" evidence="1">
    <location>
        <begin position="30"/>
        <end position="142"/>
    </location>
</feature>
<name>A0A7G5XDH1_9BACT</name>
<proteinExistence type="predicted"/>
<accession>A0A7G5XDH1</accession>
<keyword evidence="1" id="KW-0732">Signal</keyword>
<evidence type="ECO:0000256" key="1">
    <source>
        <dbReference type="SAM" id="SignalP"/>
    </source>
</evidence>
<dbReference type="EMBL" id="CP060007">
    <property type="protein sequence ID" value="QNA43524.1"/>
    <property type="molecule type" value="Genomic_DNA"/>
</dbReference>
<feature type="signal peptide" evidence="1">
    <location>
        <begin position="1"/>
        <end position="29"/>
    </location>
</feature>
<dbReference type="RefSeq" id="WP_182801788.1">
    <property type="nucleotide sequence ID" value="NZ_CP060007.1"/>
</dbReference>
<organism evidence="2 3">
    <name type="scientific">Lacibacter sediminis</name>
    <dbReference type="NCBI Taxonomy" id="2760713"/>
    <lineage>
        <taxon>Bacteria</taxon>
        <taxon>Pseudomonadati</taxon>
        <taxon>Bacteroidota</taxon>
        <taxon>Chitinophagia</taxon>
        <taxon>Chitinophagales</taxon>
        <taxon>Chitinophagaceae</taxon>
        <taxon>Lacibacter</taxon>
    </lineage>
</organism>
<evidence type="ECO:0008006" key="4">
    <source>
        <dbReference type="Google" id="ProtNLM"/>
    </source>
</evidence>